<comment type="subcellular location">
    <subcellularLocation>
        <location evidence="3">Cytoplasm</location>
    </subcellularLocation>
    <subcellularLocation>
        <location evidence="2">Nucleus</location>
    </subcellularLocation>
</comment>
<keyword evidence="15" id="KW-1185">Reference proteome</keyword>
<dbReference type="InterPro" id="IPR029071">
    <property type="entry name" value="Ubiquitin-like_domsf"/>
</dbReference>
<dbReference type="FunFam" id="3.10.20.90:FF:000160">
    <property type="entry name" value="Polyubiquitin-C"/>
    <property type="match status" value="1"/>
</dbReference>
<keyword evidence="10" id="KW-0539">Nucleus</keyword>
<evidence type="ECO:0000256" key="5">
    <source>
        <dbReference type="ARBA" id="ARBA00010570"/>
    </source>
</evidence>
<dbReference type="GO" id="GO:0005737">
    <property type="term" value="C:cytoplasm"/>
    <property type="evidence" value="ECO:0007669"/>
    <property type="project" value="UniProtKB-SubCell"/>
</dbReference>
<evidence type="ECO:0000256" key="4">
    <source>
        <dbReference type="ARBA" id="ARBA00008373"/>
    </source>
</evidence>
<keyword evidence="9" id="KW-0689">Ribosomal protein</keyword>
<dbReference type="InterPro" id="IPR050158">
    <property type="entry name" value="Ubiquitin_ubiquitin-like"/>
</dbReference>
<proteinExistence type="inferred from homology"/>
<dbReference type="SUPFAM" id="SSF54236">
    <property type="entry name" value="Ubiquitin-like"/>
    <property type="match status" value="1"/>
</dbReference>
<evidence type="ECO:0000256" key="12">
    <source>
        <dbReference type="ARBA" id="ARBA00035124"/>
    </source>
</evidence>
<keyword evidence="6" id="KW-0963">Cytoplasm</keyword>
<evidence type="ECO:0000313" key="15">
    <source>
        <dbReference type="Proteomes" id="UP001632038"/>
    </source>
</evidence>
<evidence type="ECO:0000256" key="7">
    <source>
        <dbReference type="ARBA" id="ARBA00022499"/>
    </source>
</evidence>
<evidence type="ECO:0000256" key="10">
    <source>
        <dbReference type="ARBA" id="ARBA00023242"/>
    </source>
</evidence>
<dbReference type="InterPro" id="IPR000626">
    <property type="entry name" value="Ubiquitin-like_dom"/>
</dbReference>
<dbReference type="Gene3D" id="4.10.1060.50">
    <property type="match status" value="1"/>
</dbReference>
<dbReference type="InterPro" id="IPR011332">
    <property type="entry name" value="Ribosomal_zn-bd"/>
</dbReference>
<organism evidence="14 15">
    <name type="scientific">Castilleja foliolosa</name>
    <dbReference type="NCBI Taxonomy" id="1961234"/>
    <lineage>
        <taxon>Eukaryota</taxon>
        <taxon>Viridiplantae</taxon>
        <taxon>Streptophyta</taxon>
        <taxon>Embryophyta</taxon>
        <taxon>Tracheophyta</taxon>
        <taxon>Spermatophyta</taxon>
        <taxon>Magnoliopsida</taxon>
        <taxon>eudicotyledons</taxon>
        <taxon>Gunneridae</taxon>
        <taxon>Pentapetalae</taxon>
        <taxon>asterids</taxon>
        <taxon>lamiids</taxon>
        <taxon>Lamiales</taxon>
        <taxon>Orobanchaceae</taxon>
        <taxon>Pedicularideae</taxon>
        <taxon>Castillejinae</taxon>
        <taxon>Castilleja</taxon>
    </lineage>
</organism>
<dbReference type="SMART" id="SM01377">
    <property type="entry name" value="Ribosomal_L40e"/>
    <property type="match status" value="1"/>
</dbReference>
<dbReference type="GO" id="GO:1990904">
    <property type="term" value="C:ribonucleoprotein complex"/>
    <property type="evidence" value="ECO:0007669"/>
    <property type="project" value="UniProtKB-KW"/>
</dbReference>
<dbReference type="Pfam" id="PF01020">
    <property type="entry name" value="Ribosomal_L40e"/>
    <property type="match status" value="1"/>
</dbReference>
<dbReference type="AlphaFoldDB" id="A0ABD3EDQ5"/>
<gene>
    <name evidence="14" type="primary">VPH1_1</name>
    <name evidence="14" type="ORF">CASFOL_004283</name>
</gene>
<comment type="similarity">
    <text evidence="4">In the N-terminal section; belongs to the ubiquitin family.</text>
</comment>
<keyword evidence="7" id="KW-1017">Isopeptide bond</keyword>
<evidence type="ECO:0000256" key="2">
    <source>
        <dbReference type="ARBA" id="ARBA00004123"/>
    </source>
</evidence>
<dbReference type="PROSITE" id="PS00299">
    <property type="entry name" value="UBIQUITIN_1"/>
    <property type="match status" value="1"/>
</dbReference>
<dbReference type="FunFam" id="4.10.1060.50:FF:000001">
    <property type="entry name" value="ubiquitin-60S ribosomal protein L40"/>
    <property type="match status" value="1"/>
</dbReference>
<dbReference type="InterPro" id="IPR001975">
    <property type="entry name" value="Ribosomal_eL40_dom"/>
</dbReference>
<dbReference type="InterPro" id="IPR019954">
    <property type="entry name" value="Ubiquitin_CS"/>
</dbReference>
<comment type="caution">
    <text evidence="14">The sequence shown here is derived from an EMBL/GenBank/DDBJ whole genome shotgun (WGS) entry which is preliminary data.</text>
</comment>
<dbReference type="SUPFAM" id="SSF57829">
    <property type="entry name" value="Zn-binding ribosomal proteins"/>
    <property type="match status" value="1"/>
</dbReference>
<evidence type="ECO:0000313" key="14">
    <source>
        <dbReference type="EMBL" id="KAL3651281.1"/>
    </source>
</evidence>
<evidence type="ECO:0000256" key="8">
    <source>
        <dbReference type="ARBA" id="ARBA00022843"/>
    </source>
</evidence>
<evidence type="ECO:0000256" key="11">
    <source>
        <dbReference type="ARBA" id="ARBA00023274"/>
    </source>
</evidence>
<keyword evidence="11" id="KW-0687">Ribonucleoprotein</keyword>
<protein>
    <submittedName>
        <fullName evidence="14">H(+)-transporting V0 sector ATPase subunit a</fullName>
    </submittedName>
</protein>
<dbReference type="Gene3D" id="3.10.20.90">
    <property type="entry name" value="Phosphatidylinositol 3-kinase Catalytic Subunit, Chain A, domain 1"/>
    <property type="match status" value="1"/>
</dbReference>
<evidence type="ECO:0000256" key="3">
    <source>
        <dbReference type="ARBA" id="ARBA00004496"/>
    </source>
</evidence>
<evidence type="ECO:0000256" key="6">
    <source>
        <dbReference type="ARBA" id="ARBA00022490"/>
    </source>
</evidence>
<evidence type="ECO:0000259" key="13">
    <source>
        <dbReference type="PROSITE" id="PS50053"/>
    </source>
</evidence>
<dbReference type="Pfam" id="PF00240">
    <property type="entry name" value="ubiquitin"/>
    <property type="match status" value="1"/>
</dbReference>
<dbReference type="InterPro" id="IPR019956">
    <property type="entry name" value="Ubiquitin_dom"/>
</dbReference>
<dbReference type="Proteomes" id="UP001632038">
    <property type="component" value="Unassembled WGS sequence"/>
</dbReference>
<dbReference type="SMART" id="SM00213">
    <property type="entry name" value="UBQ"/>
    <property type="match status" value="1"/>
</dbReference>
<dbReference type="PANTHER" id="PTHR10666">
    <property type="entry name" value="UBIQUITIN"/>
    <property type="match status" value="1"/>
</dbReference>
<sequence>MHIFVKTLTLETLTLEVDSIDTLDDVKAKIHDMEGIPPDQQRLIFAGRQLEDGYTLADYSIQTESTLHLSLELMGGYCRIEPSLIALARKYREDKMICRKCYARLPPRAVNCRKKNCGHSNQLRPKKKKHYL</sequence>
<feature type="domain" description="Ubiquitin-like" evidence="13">
    <location>
        <begin position="1"/>
        <end position="76"/>
    </location>
</feature>
<dbReference type="PROSITE" id="PS50053">
    <property type="entry name" value="UBIQUITIN_2"/>
    <property type="match status" value="1"/>
</dbReference>
<comment type="subunit">
    <text evidence="12">Part of the 60S ribosomal subunit.</text>
</comment>
<comment type="similarity">
    <text evidence="5">In the C-terminal section; belongs to the eukaryotic ribosomal protein eL40 family.</text>
</comment>
<name>A0ABD3EDQ5_9LAMI</name>
<dbReference type="GO" id="GO:0005840">
    <property type="term" value="C:ribosome"/>
    <property type="evidence" value="ECO:0007669"/>
    <property type="project" value="UniProtKB-KW"/>
</dbReference>
<comment type="function">
    <text evidence="1">Component of the 60S subunit of the ribosome.</text>
</comment>
<reference evidence="15" key="1">
    <citation type="journal article" date="2024" name="IScience">
        <title>Strigolactones Initiate the Formation of Haustorium-like Structures in Castilleja.</title>
        <authorList>
            <person name="Buerger M."/>
            <person name="Peterson D."/>
            <person name="Chory J."/>
        </authorList>
    </citation>
    <scope>NUCLEOTIDE SEQUENCE [LARGE SCALE GENOMIC DNA]</scope>
</reference>
<accession>A0ABD3EDQ5</accession>
<dbReference type="GO" id="GO:0003729">
    <property type="term" value="F:mRNA binding"/>
    <property type="evidence" value="ECO:0007669"/>
    <property type="project" value="UniProtKB-ARBA"/>
</dbReference>
<keyword evidence="8" id="KW-0832">Ubl conjugation</keyword>
<dbReference type="GO" id="GO:0005634">
    <property type="term" value="C:nucleus"/>
    <property type="evidence" value="ECO:0007669"/>
    <property type="project" value="UniProtKB-SubCell"/>
</dbReference>
<dbReference type="EMBL" id="JAVIJP010000006">
    <property type="protein sequence ID" value="KAL3651281.1"/>
    <property type="molecule type" value="Genomic_DNA"/>
</dbReference>
<dbReference type="PRINTS" id="PR00348">
    <property type="entry name" value="UBIQUITIN"/>
</dbReference>
<dbReference type="InterPro" id="IPR038587">
    <property type="entry name" value="Ribosomal_eL40_sf"/>
</dbReference>
<evidence type="ECO:0000256" key="9">
    <source>
        <dbReference type="ARBA" id="ARBA00022980"/>
    </source>
</evidence>
<evidence type="ECO:0000256" key="1">
    <source>
        <dbReference type="ARBA" id="ARBA00002241"/>
    </source>
</evidence>